<dbReference type="InterPro" id="IPR052032">
    <property type="entry name" value="ATP-dep_AA_Ligase"/>
</dbReference>
<keyword evidence="1" id="KW-0436">Ligase</keyword>
<reference evidence="7 8" key="1">
    <citation type="journal article" date="2015" name="BMC Genomics">
        <title>Insights from the genome of Ophiocordyceps polyrhachis-furcata to pathogenicity and host specificity in insect fungi.</title>
        <authorList>
            <person name="Wichadakul D."/>
            <person name="Kobmoo N."/>
            <person name="Ingsriswang S."/>
            <person name="Tangphatsornruang S."/>
            <person name="Chantasingh D."/>
            <person name="Luangsa-ard J.J."/>
            <person name="Eurwilaichitr L."/>
        </authorList>
    </citation>
    <scope>NUCLEOTIDE SEQUENCE [LARGE SCALE GENOMIC DNA]</scope>
    <source>
        <strain evidence="7 8">BCC 54312</strain>
    </source>
</reference>
<dbReference type="PANTHER" id="PTHR43585:SF2">
    <property type="entry name" value="ATP-GRASP ENZYME FSQD"/>
    <property type="match status" value="1"/>
</dbReference>
<dbReference type="Gene3D" id="3.40.50.20">
    <property type="match status" value="1"/>
</dbReference>
<evidence type="ECO:0000259" key="6">
    <source>
        <dbReference type="PROSITE" id="PS50975"/>
    </source>
</evidence>
<accession>A0A367L4T5</accession>
<keyword evidence="8" id="KW-1185">Reference proteome</keyword>
<dbReference type="Gene3D" id="3.30.470.20">
    <property type="entry name" value="ATP-grasp fold, B domain"/>
    <property type="match status" value="2"/>
</dbReference>
<evidence type="ECO:0000256" key="5">
    <source>
        <dbReference type="SAM" id="MobiDB-lite"/>
    </source>
</evidence>
<evidence type="ECO:0000256" key="4">
    <source>
        <dbReference type="PROSITE-ProRule" id="PRU00409"/>
    </source>
</evidence>
<evidence type="ECO:0000256" key="2">
    <source>
        <dbReference type="ARBA" id="ARBA00022741"/>
    </source>
</evidence>
<dbReference type="Pfam" id="PF18130">
    <property type="entry name" value="ATPgrasp_N"/>
    <property type="match status" value="1"/>
</dbReference>
<sequence>MNCWKLKRDDPCLAPFGKAAGKFQRDSKQNSLGSQSDALPDGVLTLHVSNLDGDGSGTRVHIISISLQGRETLTLATVIELADKTTSNPPPHSLGRSMGIGTSASHAAPPFREVAPFRSVIDGGVDLRNGPHLRAEKSWLFNGSCRIELIDVADYAEEGEDCWAEAVQGPDTPSGWLGLDLEQGNGLNDCVVDRSGSEAGRGISSMDPIVLVRCHASIIQIFTGQRSQEGKRDRERKKAAPSANHSPSAIHVQAPLTPLRTRVHPPSPAYIPQRRNHEPMIQATRGEIANDAPLGGGGRASINESIINIITFQHLISDSIDPVVCIMAAAAAAAAAVNRPVLGSTSLDLPSIMTFRRGVFATEKGIFRCMWEDVNLNHWVNLVHITIEAAGETTDNVVLVPDGCRLAGMMDKAVNSTAVFSLILPTVGGYVSKADFVHVRLQGCQGLLSVVDYFEPLAWYGPPEQSLTSFGLVDLVDKAFSVVRWVVPFSDSLRLTNVLRPRLNFHWLSPEPVARKRLALVGGRRHFLAARAILDAAGTLGIDLVVVDAQGHWLQPDTDENRRHREAFIAIDLTDDDGLTERITGALLEYPKPVDGVFTHNDDFFVAVARVAALLGLPTCPVSALETTSDKYKSRMLQDEPGRTARVSSLAELRALMEQSTFNPVFPLIVKPTKGWASQCVSKVTTLQDLPVAVHKAIGRHGSPAVIEPFFDGPEVDVNLVLLDGEILFSEVTDEPPCEADAQGASVDATFTSETMSIPSALPFDELEAAKETMRNILVDIGCHTGVFHAEARMVNSSVEYGRVSGVGDDAHNVDDRSSDVDASGESVNTEDFDRGLDFLNQRGDFSRHDTAVSDLLGQSDLVVRPDSAQQPDVVDPDVARQSDQTDIVVPNVFVPDLANQSDIVTPDLGQQSKPDRLNLIDLMPKPDDRLPETQVECRLLEINARPPGFSVSRPTRYVHGIDYFAIDMLAALGEHDRLRRAAIPFDFSLAPPARGVPTAQCWSQLVCISAPAAGVVHSDSPCEELKRLNPDLAGHIILVNEYFRKGDRVELYKDGVRVRVADICVISPRSRREVVELGEKVRSGYRIDIR</sequence>
<organism evidence="7 8">
    <name type="scientific">Ophiocordyceps polyrhachis-furcata BCC 54312</name>
    <dbReference type="NCBI Taxonomy" id="1330021"/>
    <lineage>
        <taxon>Eukaryota</taxon>
        <taxon>Fungi</taxon>
        <taxon>Dikarya</taxon>
        <taxon>Ascomycota</taxon>
        <taxon>Pezizomycotina</taxon>
        <taxon>Sordariomycetes</taxon>
        <taxon>Hypocreomycetidae</taxon>
        <taxon>Hypocreales</taxon>
        <taxon>Ophiocordycipitaceae</taxon>
        <taxon>Ophiocordyceps</taxon>
    </lineage>
</organism>
<gene>
    <name evidence="7" type="ORF">L249_3718</name>
</gene>
<dbReference type="Proteomes" id="UP000253664">
    <property type="component" value="Unassembled WGS sequence"/>
</dbReference>
<dbReference type="SUPFAM" id="SSF56059">
    <property type="entry name" value="Glutathione synthetase ATP-binding domain-like"/>
    <property type="match status" value="1"/>
</dbReference>
<feature type="compositionally biased region" description="Basic and acidic residues" evidence="5">
    <location>
        <begin position="228"/>
        <end position="238"/>
    </location>
</feature>
<dbReference type="InterPro" id="IPR041472">
    <property type="entry name" value="BL00235/CARNS1_N"/>
</dbReference>
<evidence type="ECO:0000256" key="3">
    <source>
        <dbReference type="ARBA" id="ARBA00022840"/>
    </source>
</evidence>
<dbReference type="InterPro" id="IPR011761">
    <property type="entry name" value="ATP-grasp"/>
</dbReference>
<dbReference type="AlphaFoldDB" id="A0A367L4T5"/>
<dbReference type="EMBL" id="LKCN02000015">
    <property type="protein sequence ID" value="RCI09445.1"/>
    <property type="molecule type" value="Genomic_DNA"/>
</dbReference>
<keyword evidence="2 4" id="KW-0547">Nucleotide-binding</keyword>
<dbReference type="OrthoDB" id="434648at2759"/>
<protein>
    <recommendedName>
        <fullName evidence="6">ATP-grasp domain-containing protein</fullName>
    </recommendedName>
</protein>
<evidence type="ECO:0000313" key="7">
    <source>
        <dbReference type="EMBL" id="RCI09445.1"/>
    </source>
</evidence>
<dbReference type="GO" id="GO:0016874">
    <property type="term" value="F:ligase activity"/>
    <property type="evidence" value="ECO:0007669"/>
    <property type="project" value="UniProtKB-KW"/>
</dbReference>
<dbReference type="GO" id="GO:0005524">
    <property type="term" value="F:ATP binding"/>
    <property type="evidence" value="ECO:0007669"/>
    <property type="project" value="UniProtKB-UniRule"/>
</dbReference>
<feature type="compositionally biased region" description="Basic and acidic residues" evidence="5">
    <location>
        <begin position="809"/>
        <end position="820"/>
    </location>
</feature>
<proteinExistence type="predicted"/>
<name>A0A367L4T5_9HYPO</name>
<feature type="domain" description="ATP-grasp" evidence="6">
    <location>
        <begin position="634"/>
        <end position="841"/>
    </location>
</feature>
<dbReference type="PROSITE" id="PS50975">
    <property type="entry name" value="ATP_GRASP"/>
    <property type="match status" value="1"/>
</dbReference>
<keyword evidence="3 4" id="KW-0067">ATP-binding</keyword>
<comment type="caution">
    <text evidence="7">The sequence shown here is derived from an EMBL/GenBank/DDBJ whole genome shotgun (WGS) entry which is preliminary data.</text>
</comment>
<evidence type="ECO:0000256" key="1">
    <source>
        <dbReference type="ARBA" id="ARBA00022598"/>
    </source>
</evidence>
<feature type="region of interest" description="Disordered" evidence="5">
    <location>
        <begin position="224"/>
        <end position="248"/>
    </location>
</feature>
<dbReference type="GO" id="GO:0046872">
    <property type="term" value="F:metal ion binding"/>
    <property type="evidence" value="ECO:0007669"/>
    <property type="project" value="InterPro"/>
</dbReference>
<dbReference type="PANTHER" id="PTHR43585">
    <property type="entry name" value="FUMIPYRROLE BIOSYNTHESIS PROTEIN C"/>
    <property type="match status" value="1"/>
</dbReference>
<feature type="region of interest" description="Disordered" evidence="5">
    <location>
        <begin position="806"/>
        <end position="831"/>
    </location>
</feature>
<evidence type="ECO:0000313" key="8">
    <source>
        <dbReference type="Proteomes" id="UP000253664"/>
    </source>
</evidence>